<dbReference type="Proteomes" id="UP000799767">
    <property type="component" value="Unassembled WGS sequence"/>
</dbReference>
<dbReference type="AlphaFoldDB" id="A0A6A6Q399"/>
<organism evidence="2 3">
    <name type="scientific">Neohortaea acidophila</name>
    <dbReference type="NCBI Taxonomy" id="245834"/>
    <lineage>
        <taxon>Eukaryota</taxon>
        <taxon>Fungi</taxon>
        <taxon>Dikarya</taxon>
        <taxon>Ascomycota</taxon>
        <taxon>Pezizomycotina</taxon>
        <taxon>Dothideomycetes</taxon>
        <taxon>Dothideomycetidae</taxon>
        <taxon>Mycosphaerellales</taxon>
        <taxon>Teratosphaeriaceae</taxon>
        <taxon>Neohortaea</taxon>
    </lineage>
</organism>
<evidence type="ECO:0000313" key="2">
    <source>
        <dbReference type="EMBL" id="KAF2486521.1"/>
    </source>
</evidence>
<dbReference type="GeneID" id="54477601"/>
<dbReference type="OrthoDB" id="3649684at2759"/>
<reference evidence="2" key="1">
    <citation type="journal article" date="2020" name="Stud. Mycol.">
        <title>101 Dothideomycetes genomes: a test case for predicting lifestyles and emergence of pathogens.</title>
        <authorList>
            <person name="Haridas S."/>
            <person name="Albert R."/>
            <person name="Binder M."/>
            <person name="Bloem J."/>
            <person name="Labutti K."/>
            <person name="Salamov A."/>
            <person name="Andreopoulos B."/>
            <person name="Baker S."/>
            <person name="Barry K."/>
            <person name="Bills G."/>
            <person name="Bluhm B."/>
            <person name="Cannon C."/>
            <person name="Castanera R."/>
            <person name="Culley D."/>
            <person name="Daum C."/>
            <person name="Ezra D."/>
            <person name="Gonzalez J."/>
            <person name="Henrissat B."/>
            <person name="Kuo A."/>
            <person name="Liang C."/>
            <person name="Lipzen A."/>
            <person name="Lutzoni F."/>
            <person name="Magnuson J."/>
            <person name="Mondo S."/>
            <person name="Nolan M."/>
            <person name="Ohm R."/>
            <person name="Pangilinan J."/>
            <person name="Park H.-J."/>
            <person name="Ramirez L."/>
            <person name="Alfaro M."/>
            <person name="Sun H."/>
            <person name="Tritt A."/>
            <person name="Yoshinaga Y."/>
            <person name="Zwiers L.-H."/>
            <person name="Turgeon B."/>
            <person name="Goodwin S."/>
            <person name="Spatafora J."/>
            <person name="Crous P."/>
            <person name="Grigoriev I."/>
        </authorList>
    </citation>
    <scope>NUCLEOTIDE SEQUENCE</scope>
    <source>
        <strain evidence="2">CBS 113389</strain>
    </source>
</reference>
<evidence type="ECO:0000256" key="1">
    <source>
        <dbReference type="SAM" id="MobiDB-lite"/>
    </source>
</evidence>
<evidence type="ECO:0000313" key="3">
    <source>
        <dbReference type="Proteomes" id="UP000799767"/>
    </source>
</evidence>
<feature type="region of interest" description="Disordered" evidence="1">
    <location>
        <begin position="144"/>
        <end position="181"/>
    </location>
</feature>
<keyword evidence="3" id="KW-1185">Reference proteome</keyword>
<proteinExistence type="predicted"/>
<protein>
    <submittedName>
        <fullName evidence="2">Uncharacterized protein</fullName>
    </submittedName>
</protein>
<dbReference type="EMBL" id="MU001632">
    <property type="protein sequence ID" value="KAF2486521.1"/>
    <property type="molecule type" value="Genomic_DNA"/>
</dbReference>
<accession>A0A6A6Q399</accession>
<sequence>MKTYHKVERVMPYLGQPDDGSLSSLWNGRDKFFADPKDREQFIYSCITVIGHNGSIDIHDHDFRLLYSRRGASQNRIVARLVAAKDGVIKSQIEPASDGGNQAEAFMAFRRHVEMTLDGILADVPGSSSVSRFADAGAGSGVLTPATTVASPPSPMMIERRPVGGEAGTEGHNGAAPPAYGKAVKEWELQEKKG</sequence>
<name>A0A6A6Q399_9PEZI</name>
<dbReference type="RefSeq" id="XP_033593090.1">
    <property type="nucleotide sequence ID" value="XM_033736599.1"/>
</dbReference>
<gene>
    <name evidence="2" type="ORF">BDY17DRAFT_321308</name>
</gene>